<dbReference type="Proteomes" id="UP000254737">
    <property type="component" value="Unassembled WGS sequence"/>
</dbReference>
<evidence type="ECO:0000313" key="3">
    <source>
        <dbReference type="Proteomes" id="UP000254737"/>
    </source>
</evidence>
<gene>
    <name evidence="1" type="ORF">FH779_10010</name>
    <name evidence="2" type="ORF">NCTC13456_02479</name>
</gene>
<evidence type="ECO:0000313" key="2">
    <source>
        <dbReference type="EMBL" id="STD58852.1"/>
    </source>
</evidence>
<reference evidence="2 3" key="1">
    <citation type="submission" date="2018-06" db="EMBL/GenBank/DDBJ databases">
        <authorList>
            <consortium name="Pathogen Informatics"/>
            <person name="Doyle S."/>
        </authorList>
    </citation>
    <scope>NUCLEOTIDE SEQUENCE [LARGE SCALE GENOMIC DNA]</scope>
    <source>
        <strain evidence="2 3">NCTC13456</strain>
    </source>
</reference>
<dbReference type="EMBL" id="UFXS01000001">
    <property type="protein sequence ID" value="STD58852.1"/>
    <property type="molecule type" value="Genomic_DNA"/>
</dbReference>
<protein>
    <submittedName>
        <fullName evidence="2">Uncharacterized protein</fullName>
    </submittedName>
</protein>
<evidence type="ECO:0000313" key="4">
    <source>
        <dbReference type="Proteomes" id="UP000510643"/>
    </source>
</evidence>
<dbReference type="KEGG" id="efal:FH779_10010"/>
<name>A0A376GHK9_9FLAO</name>
<reference evidence="1 4" key="2">
    <citation type="submission" date="2019-06" db="EMBL/GenBank/DDBJ databases">
        <title>Emergence of pandrug resistant Empedobacter falsenii in China.</title>
        <authorList>
            <person name="Dong N."/>
            <person name="Chen S."/>
            <person name="Zhang R."/>
        </authorList>
    </citation>
    <scope>NUCLEOTIDE SEQUENCE [LARGE SCALE GENOMIC DNA]</scope>
    <source>
        <strain evidence="1 4">1681-1</strain>
    </source>
</reference>
<dbReference type="AlphaFoldDB" id="A0A376GHK9"/>
<proteinExistence type="predicted"/>
<organism evidence="2 3">
    <name type="scientific">Empedobacter falsenii</name>
    <dbReference type="NCBI Taxonomy" id="343874"/>
    <lineage>
        <taxon>Bacteria</taxon>
        <taxon>Pseudomonadati</taxon>
        <taxon>Bacteroidota</taxon>
        <taxon>Flavobacteriia</taxon>
        <taxon>Flavobacteriales</taxon>
        <taxon>Weeksellaceae</taxon>
        <taxon>Empedobacter</taxon>
    </lineage>
</organism>
<sequence>MKNVDLIFEDLYKKSSNIFNLNNENKVSSILLFKDYISHLKEWKELLGTDYRPFGTSLNLQENNLIKDVNEDFLKELTSFEVFFNNFKDKFKIDENLIGGRVINYWFIYIYTGNFSNKKKSL</sequence>
<dbReference type="RefSeq" id="WP_147280003.1">
    <property type="nucleotide sequence ID" value="NZ_CP040908.1"/>
</dbReference>
<keyword evidence="4" id="KW-1185">Reference proteome</keyword>
<dbReference type="Proteomes" id="UP000510643">
    <property type="component" value="Chromosome"/>
</dbReference>
<accession>A0A376GHK9</accession>
<dbReference type="GeneID" id="78401794"/>
<dbReference type="STRING" id="343874.GCA_000805695_02063"/>
<evidence type="ECO:0000313" key="1">
    <source>
        <dbReference type="EMBL" id="QLL58399.1"/>
    </source>
</evidence>
<dbReference type="EMBL" id="CP040908">
    <property type="protein sequence ID" value="QLL58399.1"/>
    <property type="molecule type" value="Genomic_DNA"/>
</dbReference>